<dbReference type="AlphaFoldDB" id="A0A0W0EWT4"/>
<evidence type="ECO:0000313" key="2">
    <source>
        <dbReference type="EMBL" id="KTB28518.1"/>
    </source>
</evidence>
<protein>
    <submittedName>
        <fullName evidence="2">Uncharacterized protein</fullName>
    </submittedName>
</protein>
<name>A0A0W0EWT4_MONRR</name>
<feature type="region of interest" description="Disordered" evidence="1">
    <location>
        <begin position="1"/>
        <end position="44"/>
    </location>
</feature>
<sequence length="219" mass="24241">MKTSVGPGTRTSSSNARNARSAPNRPGIHALDDPPSFQPSTPRDDLGYLSAGPMSFLDEWKISFPAVYVRQLYTTIQSLKNHQVRVQNASPPHSRIPIWMGPTTGMSVGSPVQEGPTKVYLQDYNASALDLVFPNFILSWYIPPAPATFRNTVVPNENETDKDASTLLPPDPFEPAELPVMLELKAASASSLYHPAILLWIMVWFDLEKTSRKYDVVVT</sequence>
<accession>A0A0W0EWT4</accession>
<gene>
    <name evidence="2" type="ORF">WG66_18919</name>
</gene>
<dbReference type="EMBL" id="LATX01002471">
    <property type="protein sequence ID" value="KTB28518.1"/>
    <property type="molecule type" value="Genomic_DNA"/>
</dbReference>
<organism evidence="2 3">
    <name type="scientific">Moniliophthora roreri</name>
    <name type="common">Frosty pod rot fungus</name>
    <name type="synonym">Monilia roreri</name>
    <dbReference type="NCBI Taxonomy" id="221103"/>
    <lineage>
        <taxon>Eukaryota</taxon>
        <taxon>Fungi</taxon>
        <taxon>Dikarya</taxon>
        <taxon>Basidiomycota</taxon>
        <taxon>Agaricomycotina</taxon>
        <taxon>Agaricomycetes</taxon>
        <taxon>Agaricomycetidae</taxon>
        <taxon>Agaricales</taxon>
        <taxon>Marasmiineae</taxon>
        <taxon>Marasmiaceae</taxon>
        <taxon>Moniliophthora</taxon>
    </lineage>
</organism>
<reference evidence="2 3" key="1">
    <citation type="submission" date="2015-12" db="EMBL/GenBank/DDBJ databases">
        <title>Draft genome sequence of Moniliophthora roreri, the causal agent of frosty pod rot of cacao.</title>
        <authorList>
            <person name="Aime M.C."/>
            <person name="Diaz-Valderrama J.R."/>
            <person name="Kijpornyongpan T."/>
            <person name="Phillips-Mora W."/>
        </authorList>
    </citation>
    <scope>NUCLEOTIDE SEQUENCE [LARGE SCALE GENOMIC DNA]</scope>
    <source>
        <strain evidence="2 3">MCA 2952</strain>
    </source>
</reference>
<feature type="compositionally biased region" description="Low complexity" evidence="1">
    <location>
        <begin position="9"/>
        <end position="26"/>
    </location>
</feature>
<evidence type="ECO:0000313" key="3">
    <source>
        <dbReference type="Proteomes" id="UP000054988"/>
    </source>
</evidence>
<comment type="caution">
    <text evidence="2">The sequence shown here is derived from an EMBL/GenBank/DDBJ whole genome shotgun (WGS) entry which is preliminary data.</text>
</comment>
<dbReference type="Proteomes" id="UP000054988">
    <property type="component" value="Unassembled WGS sequence"/>
</dbReference>
<evidence type="ECO:0000256" key="1">
    <source>
        <dbReference type="SAM" id="MobiDB-lite"/>
    </source>
</evidence>
<proteinExistence type="predicted"/>